<dbReference type="Pfam" id="PF15496">
    <property type="entry name" value="DUF4646"/>
    <property type="match status" value="1"/>
</dbReference>
<keyword evidence="3" id="KW-1185">Reference proteome</keyword>
<organism evidence="2 3">
    <name type="scientific">Ceriporiopsis subvermispora (strain B)</name>
    <name type="common">White-rot fungus</name>
    <name type="synonym">Gelatoporia subvermispora</name>
    <dbReference type="NCBI Taxonomy" id="914234"/>
    <lineage>
        <taxon>Eukaryota</taxon>
        <taxon>Fungi</taxon>
        <taxon>Dikarya</taxon>
        <taxon>Basidiomycota</taxon>
        <taxon>Agaricomycotina</taxon>
        <taxon>Agaricomycetes</taxon>
        <taxon>Polyporales</taxon>
        <taxon>Gelatoporiaceae</taxon>
        <taxon>Gelatoporia</taxon>
    </lineage>
</organism>
<feature type="region of interest" description="Disordered" evidence="1">
    <location>
        <begin position="82"/>
        <end position="337"/>
    </location>
</feature>
<accession>M2QTT2</accession>
<feature type="compositionally biased region" description="Basic and acidic residues" evidence="1">
    <location>
        <begin position="96"/>
        <end position="166"/>
    </location>
</feature>
<evidence type="ECO:0000313" key="2">
    <source>
        <dbReference type="EMBL" id="EMD40458.1"/>
    </source>
</evidence>
<evidence type="ECO:0000256" key="1">
    <source>
        <dbReference type="SAM" id="MobiDB-lite"/>
    </source>
</evidence>
<dbReference type="STRING" id="914234.M2QTT2"/>
<name>M2QTT2_CERS8</name>
<feature type="compositionally biased region" description="Pro residues" evidence="1">
    <location>
        <begin position="215"/>
        <end position="231"/>
    </location>
</feature>
<dbReference type="OrthoDB" id="3248421at2759"/>
<evidence type="ECO:0000313" key="3">
    <source>
        <dbReference type="Proteomes" id="UP000016930"/>
    </source>
</evidence>
<protein>
    <submittedName>
        <fullName evidence="2">Uncharacterized protein</fullName>
    </submittedName>
</protein>
<dbReference type="AlphaFoldDB" id="M2QTT2"/>
<reference evidence="2 3" key="1">
    <citation type="journal article" date="2012" name="Proc. Natl. Acad. Sci. U.S.A.">
        <title>Comparative genomics of Ceriporiopsis subvermispora and Phanerochaete chrysosporium provide insight into selective ligninolysis.</title>
        <authorList>
            <person name="Fernandez-Fueyo E."/>
            <person name="Ruiz-Duenas F.J."/>
            <person name="Ferreira P."/>
            <person name="Floudas D."/>
            <person name="Hibbett D.S."/>
            <person name="Canessa P."/>
            <person name="Larrondo L.F."/>
            <person name="James T.Y."/>
            <person name="Seelenfreund D."/>
            <person name="Lobos S."/>
            <person name="Polanco R."/>
            <person name="Tello M."/>
            <person name="Honda Y."/>
            <person name="Watanabe T."/>
            <person name="Watanabe T."/>
            <person name="Ryu J.S."/>
            <person name="Kubicek C.P."/>
            <person name="Schmoll M."/>
            <person name="Gaskell J."/>
            <person name="Hammel K.E."/>
            <person name="St John F.J."/>
            <person name="Vanden Wymelenberg A."/>
            <person name="Sabat G."/>
            <person name="Splinter BonDurant S."/>
            <person name="Syed K."/>
            <person name="Yadav J.S."/>
            <person name="Doddapaneni H."/>
            <person name="Subramanian V."/>
            <person name="Lavin J.L."/>
            <person name="Oguiza J.A."/>
            <person name="Perez G."/>
            <person name="Pisabarro A.G."/>
            <person name="Ramirez L."/>
            <person name="Santoyo F."/>
            <person name="Master E."/>
            <person name="Coutinho P.M."/>
            <person name="Henrissat B."/>
            <person name="Lombard V."/>
            <person name="Magnuson J.K."/>
            <person name="Kuees U."/>
            <person name="Hori C."/>
            <person name="Igarashi K."/>
            <person name="Samejima M."/>
            <person name="Held B.W."/>
            <person name="Barry K.W."/>
            <person name="LaButti K.M."/>
            <person name="Lapidus A."/>
            <person name="Lindquist E.A."/>
            <person name="Lucas S.M."/>
            <person name="Riley R."/>
            <person name="Salamov A.A."/>
            <person name="Hoffmeister D."/>
            <person name="Schwenk D."/>
            <person name="Hadar Y."/>
            <person name="Yarden O."/>
            <person name="de Vries R.P."/>
            <person name="Wiebenga A."/>
            <person name="Stenlid J."/>
            <person name="Eastwood D."/>
            <person name="Grigoriev I.V."/>
            <person name="Berka R.M."/>
            <person name="Blanchette R.A."/>
            <person name="Kersten P."/>
            <person name="Martinez A.T."/>
            <person name="Vicuna R."/>
            <person name="Cullen D."/>
        </authorList>
    </citation>
    <scope>NUCLEOTIDE SEQUENCE [LARGE SCALE GENOMIC DNA]</scope>
    <source>
        <strain evidence="2 3">B</strain>
    </source>
</reference>
<gene>
    <name evidence="2" type="ORF">CERSUDRAFT_102851</name>
</gene>
<dbReference type="EMBL" id="KB445792">
    <property type="protein sequence ID" value="EMD40458.1"/>
    <property type="molecule type" value="Genomic_DNA"/>
</dbReference>
<dbReference type="Proteomes" id="UP000016930">
    <property type="component" value="Unassembled WGS sequence"/>
</dbReference>
<dbReference type="InterPro" id="IPR028018">
    <property type="entry name" value="DUF4646"/>
</dbReference>
<dbReference type="HOGENOM" id="CLU_023581_0_0_1"/>
<feature type="region of interest" description="Disordered" evidence="1">
    <location>
        <begin position="530"/>
        <end position="578"/>
    </location>
</feature>
<feature type="compositionally biased region" description="Acidic residues" evidence="1">
    <location>
        <begin position="537"/>
        <end position="556"/>
    </location>
</feature>
<feature type="compositionally biased region" description="Low complexity" evidence="1">
    <location>
        <begin position="197"/>
        <end position="210"/>
    </location>
</feature>
<feature type="region of interest" description="Disordered" evidence="1">
    <location>
        <begin position="1"/>
        <end position="42"/>
    </location>
</feature>
<proteinExistence type="predicted"/>
<sequence>MSYANYGGASPVMPGAQPPYPSSSPQPGHIQPGSITYTTSVGPDGQVTYHPFRAVPASYQTPQGIVSGIQWIPAEATQVLPNGATPATADFMTSFNRDERRRRDKEYERDRREREKAEDKEAHRRDKELRKARDRDRQATADIERRMQELELDRREREIEERDRRTGTGTRSRRGSMYGDRAAGYAPAPGGPGYAAGPGSAYGSPQSGYGTAPAGYPPSTYPSGYAPPSPRPGDAVIPPYGAGGVAQRPVSPYHGTAPVQRSVSPYYGGGPTQRPVSPYHGAGPVRPVSPYQNPVGPIAPRPVSPYRRAGSPLPPVPGSYEPPRSHSPLPPGAPVPYGAQSTPYGAAPYGAPGVPVPYGGAQGTAPYGGAQGGAYGGAQGGAPYGGAQGYPPTMSPIAPGEEQKLVPPEGFSRPPNLAQPYTHFEIMKIQDMDDFLQVIPRMPLVLVPHDVYHEDWIRFVNDLSMSWSGRMPLSEADYGVDGRPPKRTTVTADLIDLWNASFFAARGVEVVLYKGRERRSGRSIGTVDLHLPGLDTYDPESESSDSSSSDDSDDGADELRRYGGYGGGAYGSRQVERQMAELREARRLRREKKLDKKLRKEEKKRRAKAKQLDKKYALYLTCTSPREGGLGQQLQY</sequence>